<evidence type="ECO:0000256" key="2">
    <source>
        <dbReference type="ARBA" id="ARBA00023239"/>
    </source>
</evidence>
<protein>
    <submittedName>
        <fullName evidence="4">L-fuculose-phosphate aldolase</fullName>
    </submittedName>
</protein>
<dbReference type="STRING" id="1123380.SAMN02745199_1499"/>
<evidence type="ECO:0000256" key="1">
    <source>
        <dbReference type="ARBA" id="ARBA00022723"/>
    </source>
</evidence>
<dbReference type="InterPro" id="IPR036409">
    <property type="entry name" value="Aldolase_II/adducin_N_sf"/>
</dbReference>
<dbReference type="AlphaFoldDB" id="A0A1M5TVS5"/>
<dbReference type="Gene3D" id="3.40.225.10">
    <property type="entry name" value="Class II aldolase/adducin N-terminal domain"/>
    <property type="match status" value="1"/>
</dbReference>
<gene>
    <name evidence="4" type="ORF">SAMN02745199_1499</name>
</gene>
<sequence length="199" mass="23050">MDLVEKLVYFSKLIWDRKLTESIGGNFSIRFNDRIYITPTTFLKTLIEKKDIVTIDVNGKVIEGSRKPSSEWRMHALIYKTRPEINSVIHAHPPYSTLFAINGEEIPIYLTPESQIYLKKIYYTTYETPGTDRFAQKLLSGLKNGADIFILKNHGVTVIAENIEMAFAKLEMLEFICKLGFLLKNPRNFYVYDENLEVV</sequence>
<dbReference type="SUPFAM" id="SSF53639">
    <property type="entry name" value="AraD/HMP-PK domain-like"/>
    <property type="match status" value="1"/>
</dbReference>
<dbReference type="SMART" id="SM01007">
    <property type="entry name" value="Aldolase_II"/>
    <property type="match status" value="1"/>
</dbReference>
<organism evidence="4 5">
    <name type="scientific">Thermosipho atlanticus DSM 15807</name>
    <dbReference type="NCBI Taxonomy" id="1123380"/>
    <lineage>
        <taxon>Bacteria</taxon>
        <taxon>Thermotogati</taxon>
        <taxon>Thermotogota</taxon>
        <taxon>Thermotogae</taxon>
        <taxon>Thermotogales</taxon>
        <taxon>Fervidobacteriaceae</taxon>
        <taxon>Thermosipho</taxon>
    </lineage>
</organism>
<evidence type="ECO:0000313" key="5">
    <source>
        <dbReference type="Proteomes" id="UP000242592"/>
    </source>
</evidence>
<dbReference type="EMBL" id="FQXN01000006">
    <property type="protein sequence ID" value="SHH54730.1"/>
    <property type="molecule type" value="Genomic_DNA"/>
</dbReference>
<keyword evidence="2" id="KW-0456">Lyase</keyword>
<proteinExistence type="predicted"/>
<name>A0A1M5TVS5_9BACT</name>
<reference evidence="5" key="1">
    <citation type="submission" date="2016-11" db="EMBL/GenBank/DDBJ databases">
        <authorList>
            <person name="Varghese N."/>
            <person name="Submissions S."/>
        </authorList>
    </citation>
    <scope>NUCLEOTIDE SEQUENCE [LARGE SCALE GENOMIC DNA]</scope>
    <source>
        <strain evidence="5">DSM 15807</strain>
    </source>
</reference>
<keyword evidence="5" id="KW-1185">Reference proteome</keyword>
<dbReference type="InterPro" id="IPR050197">
    <property type="entry name" value="Aldolase_class_II_sugar_metab"/>
</dbReference>
<dbReference type="Proteomes" id="UP000242592">
    <property type="component" value="Unassembled WGS sequence"/>
</dbReference>
<evidence type="ECO:0000313" key="4">
    <source>
        <dbReference type="EMBL" id="SHH54730.1"/>
    </source>
</evidence>
<dbReference type="Pfam" id="PF00596">
    <property type="entry name" value="Aldolase_II"/>
    <property type="match status" value="1"/>
</dbReference>
<evidence type="ECO:0000259" key="3">
    <source>
        <dbReference type="SMART" id="SM01007"/>
    </source>
</evidence>
<dbReference type="RefSeq" id="WP_073073713.1">
    <property type="nucleotide sequence ID" value="NZ_FQXN01000006.1"/>
</dbReference>
<dbReference type="InterPro" id="IPR001303">
    <property type="entry name" value="Aldolase_II/adducin_N"/>
</dbReference>
<accession>A0A1M5TVS5</accession>
<keyword evidence="1" id="KW-0479">Metal-binding</keyword>
<dbReference type="PANTHER" id="PTHR22789">
    <property type="entry name" value="FUCULOSE PHOSPHATE ALDOLASE"/>
    <property type="match status" value="1"/>
</dbReference>
<dbReference type="GO" id="GO:0019323">
    <property type="term" value="P:pentose catabolic process"/>
    <property type="evidence" value="ECO:0007669"/>
    <property type="project" value="TreeGrafter"/>
</dbReference>
<dbReference type="GO" id="GO:0046872">
    <property type="term" value="F:metal ion binding"/>
    <property type="evidence" value="ECO:0007669"/>
    <property type="project" value="UniProtKB-KW"/>
</dbReference>
<dbReference type="GO" id="GO:0005829">
    <property type="term" value="C:cytosol"/>
    <property type="evidence" value="ECO:0007669"/>
    <property type="project" value="TreeGrafter"/>
</dbReference>
<dbReference type="OrthoDB" id="9786287at2"/>
<dbReference type="PANTHER" id="PTHR22789:SF0">
    <property type="entry name" value="3-OXO-TETRONATE 4-PHOSPHATE DECARBOXYLASE-RELATED"/>
    <property type="match status" value="1"/>
</dbReference>
<dbReference type="GO" id="GO:0016832">
    <property type="term" value="F:aldehyde-lyase activity"/>
    <property type="evidence" value="ECO:0007669"/>
    <property type="project" value="TreeGrafter"/>
</dbReference>
<feature type="domain" description="Class II aldolase/adducin N-terminal" evidence="3">
    <location>
        <begin position="5"/>
        <end position="181"/>
    </location>
</feature>